<gene>
    <name evidence="2" type="ORF">HMPREF9448_00680</name>
</gene>
<feature type="transmembrane region" description="Helical" evidence="1">
    <location>
        <begin position="24"/>
        <end position="44"/>
    </location>
</feature>
<protein>
    <recommendedName>
        <fullName evidence="4">RCK N-terminal domain-containing protein</fullName>
    </recommendedName>
</protein>
<proteinExistence type="predicted"/>
<sequence>MKDFFRHPVIGIDRILSSGIKWQLLFLLGVIVAAILLFIVIEWLTGSILTIKENDPRNIFVDVYYHFADPGNQYVVEGTWNRFLAFLISITGSALMGGLLISIFSNIIDRRVERAREGQIGYKFRNHYVIIGFDKMAIGLIKQLYQKSVAEQSDHTPYLFVIQTSGSVDSARHELLSKLDASIDRRTIILHGGRDSREDLEKLYLPDCKEIFLLGEENETDHDSINIECAALINRILREKNAIGKEPRDIEELRMLVAQIQGRCKKCNVLFEAQSTFAVFQRYDIESIFQLPKKTEKQWLVHFQKKYKDGAENEKLLKLMLTFNRLSERLIDFLPFNFYETWAEKVLVRGLYTPHDKGSEVIRYVPIDGDGIGYDSNRYVHLVIVGMTSMGIAMGVKAAHIAHYPNFLRDRSKRTRISFIDMNADTEFDRLRGRYNSLFDMCDYRVIDTVEPAKSYANPNTDDKFTDIEFEFIKGSVESRPIQELLQHWAEEEDGRLLTIAICFEIPQKSIATALYMPRLVYEKAHSILVRQNVSCSTIELIRKAHQYGKLRAFGMLDECYDIDDDCMKRVRRINFIYHKITPEQPFPQTLNDIEARALWEELSTVHRWSNVYNAHSIPSKRRSFGKSEPENLDEDTALIEMMAEVEHNRWNMEKLIMGYRPTTSGEDEEIQRLGKERKRKIERESFAHTYIKPYEALSESVKDYDRLIMKYLWRV</sequence>
<accession>K0X7W5</accession>
<dbReference type="HOGENOM" id="CLU_406436_0_0_10"/>
<organism evidence="2 3">
    <name type="scientific">Barnesiella intestinihominis YIT 11860</name>
    <dbReference type="NCBI Taxonomy" id="742726"/>
    <lineage>
        <taxon>Bacteria</taxon>
        <taxon>Pseudomonadati</taxon>
        <taxon>Bacteroidota</taxon>
        <taxon>Bacteroidia</taxon>
        <taxon>Bacteroidales</taxon>
        <taxon>Barnesiellaceae</taxon>
        <taxon>Barnesiella</taxon>
    </lineage>
</organism>
<dbReference type="Proteomes" id="UP000006044">
    <property type="component" value="Unassembled WGS sequence"/>
</dbReference>
<dbReference type="eggNOG" id="COG1226">
    <property type="taxonomic scope" value="Bacteria"/>
</dbReference>
<evidence type="ECO:0000313" key="3">
    <source>
        <dbReference type="Proteomes" id="UP000006044"/>
    </source>
</evidence>
<dbReference type="PATRIC" id="fig|742726.3.peg.721"/>
<feature type="transmembrane region" description="Helical" evidence="1">
    <location>
        <begin position="83"/>
        <end position="108"/>
    </location>
</feature>
<dbReference type="Gene3D" id="3.40.50.720">
    <property type="entry name" value="NAD(P)-binding Rossmann-like Domain"/>
    <property type="match status" value="1"/>
</dbReference>
<dbReference type="GO" id="GO:0006811">
    <property type="term" value="P:monoatomic ion transport"/>
    <property type="evidence" value="ECO:0007669"/>
    <property type="project" value="InterPro"/>
</dbReference>
<dbReference type="PANTHER" id="PTHR31563">
    <property type="entry name" value="ION CHANNEL POLLUX-RELATED"/>
    <property type="match status" value="1"/>
</dbReference>
<keyword evidence="1" id="KW-0812">Transmembrane</keyword>
<dbReference type="STRING" id="742726.HMPREF9448_00680"/>
<keyword evidence="1" id="KW-0472">Membrane</keyword>
<reference evidence="2 3" key="1">
    <citation type="submission" date="2012-08" db="EMBL/GenBank/DDBJ databases">
        <title>The Genome Sequence of Barnesiella intestinihominis YIT 11860.</title>
        <authorList>
            <consortium name="The Broad Institute Genome Sequencing Platform"/>
            <person name="Earl A."/>
            <person name="Ward D."/>
            <person name="Feldgarden M."/>
            <person name="Gevers D."/>
            <person name="Morotomi M."/>
            <person name="Walker B."/>
            <person name="Young S.K."/>
            <person name="Zeng Q."/>
            <person name="Gargeya S."/>
            <person name="Fitzgerald M."/>
            <person name="Haas B."/>
            <person name="Abouelleil A."/>
            <person name="Alvarado L."/>
            <person name="Arachchi H.M."/>
            <person name="Berlin A.M."/>
            <person name="Chapman S.B."/>
            <person name="Goldberg J."/>
            <person name="Griggs A."/>
            <person name="Gujja S."/>
            <person name="Hansen M."/>
            <person name="Howarth C."/>
            <person name="Imamovic A."/>
            <person name="Larimer J."/>
            <person name="McCowen C."/>
            <person name="Montmayeur A."/>
            <person name="Murphy C."/>
            <person name="Neiman D."/>
            <person name="Pearson M."/>
            <person name="Priest M."/>
            <person name="Roberts A."/>
            <person name="Saif S."/>
            <person name="Shea T."/>
            <person name="Sisk P."/>
            <person name="Sykes S."/>
            <person name="Wortman J."/>
            <person name="Nusbaum C."/>
            <person name="Birren B."/>
        </authorList>
    </citation>
    <scope>NUCLEOTIDE SEQUENCE [LARGE SCALE GENOMIC DNA]</scope>
    <source>
        <strain evidence="2 3">YIT 11860</strain>
    </source>
</reference>
<dbReference type="Gene3D" id="6.20.350.10">
    <property type="match status" value="1"/>
</dbReference>
<evidence type="ECO:0008006" key="4">
    <source>
        <dbReference type="Google" id="ProtNLM"/>
    </source>
</evidence>
<dbReference type="InterPro" id="IPR044849">
    <property type="entry name" value="CASTOR/POLLUX/SYM8-like"/>
</dbReference>
<evidence type="ECO:0000256" key="1">
    <source>
        <dbReference type="SAM" id="Phobius"/>
    </source>
</evidence>
<dbReference type="PANTHER" id="PTHR31563:SF10">
    <property type="entry name" value="ION CHANNEL POLLUX-RELATED"/>
    <property type="match status" value="1"/>
</dbReference>
<keyword evidence="3" id="KW-1185">Reference proteome</keyword>
<dbReference type="AlphaFoldDB" id="K0X7W5"/>
<evidence type="ECO:0000313" key="2">
    <source>
        <dbReference type="EMBL" id="EJZ66501.1"/>
    </source>
</evidence>
<name>K0X7W5_9BACT</name>
<keyword evidence="1" id="KW-1133">Transmembrane helix</keyword>
<comment type="caution">
    <text evidence="2">The sequence shown here is derived from an EMBL/GenBank/DDBJ whole genome shotgun (WGS) entry which is preliminary data.</text>
</comment>
<dbReference type="EMBL" id="ADLE01000001">
    <property type="protein sequence ID" value="EJZ66501.1"/>
    <property type="molecule type" value="Genomic_DNA"/>
</dbReference>